<feature type="chain" id="PRO_5034781991" evidence="1">
    <location>
        <begin position="29"/>
        <end position="119"/>
    </location>
</feature>
<protein>
    <submittedName>
        <fullName evidence="2">Uncharacterized protein</fullName>
    </submittedName>
</protein>
<accession>A0A8I1JJW1</accession>
<proteinExistence type="predicted"/>
<reference evidence="2" key="1">
    <citation type="submission" date="2020-12" db="EMBL/GenBank/DDBJ databases">
        <title>Enhanced detection system for hospital associated transmission using whole genome sequencing surveillance.</title>
        <authorList>
            <person name="Harrison L.H."/>
            <person name="Van Tyne D."/>
            <person name="Marsh J.W."/>
            <person name="Griffith M.P."/>
            <person name="Snyder D.J."/>
            <person name="Cooper V.S."/>
            <person name="Mustapha M."/>
        </authorList>
    </citation>
    <scope>NUCLEOTIDE SEQUENCE</scope>
    <source>
        <strain evidence="2">PSB00042</strain>
    </source>
</reference>
<gene>
    <name evidence="2" type="ORF">JEU22_02755</name>
</gene>
<comment type="caution">
    <text evidence="2">The sequence shown here is derived from an EMBL/GenBank/DDBJ whole genome shotgun (WGS) entry which is preliminary data.</text>
</comment>
<dbReference type="EMBL" id="JAEHTE010000002">
    <property type="protein sequence ID" value="MBI6882820.1"/>
    <property type="molecule type" value="Genomic_DNA"/>
</dbReference>
<name>A0A8I1JJW1_PSEPU</name>
<sequence length="119" mass="12711">MIRCSLPASAFFILLTAASLLASGPGNAASPARVDSSSWLTFYESLASVKSTLSESQASTLNHDLSTIDQHFFELYFDGVDSEMGDLKLRESLSGLDAKGIHKLAIKLKEAKVNNNSSG</sequence>
<evidence type="ECO:0000313" key="2">
    <source>
        <dbReference type="EMBL" id="MBI6882820.1"/>
    </source>
</evidence>
<organism evidence="2 3">
    <name type="scientific">Pseudomonas putida</name>
    <name type="common">Arthrobacter siderocapsulatus</name>
    <dbReference type="NCBI Taxonomy" id="303"/>
    <lineage>
        <taxon>Bacteria</taxon>
        <taxon>Pseudomonadati</taxon>
        <taxon>Pseudomonadota</taxon>
        <taxon>Gammaproteobacteria</taxon>
        <taxon>Pseudomonadales</taxon>
        <taxon>Pseudomonadaceae</taxon>
        <taxon>Pseudomonas</taxon>
    </lineage>
</organism>
<dbReference type="AlphaFoldDB" id="A0A8I1JJW1"/>
<evidence type="ECO:0000256" key="1">
    <source>
        <dbReference type="SAM" id="SignalP"/>
    </source>
</evidence>
<evidence type="ECO:0000313" key="3">
    <source>
        <dbReference type="Proteomes" id="UP000637061"/>
    </source>
</evidence>
<dbReference type="Proteomes" id="UP000637061">
    <property type="component" value="Unassembled WGS sequence"/>
</dbReference>
<keyword evidence="1" id="KW-0732">Signal</keyword>
<feature type="signal peptide" evidence="1">
    <location>
        <begin position="1"/>
        <end position="28"/>
    </location>
</feature>